<evidence type="ECO:0000256" key="2">
    <source>
        <dbReference type="SAM" id="SignalP"/>
    </source>
</evidence>
<dbReference type="AlphaFoldDB" id="A0A9W9Z2X4"/>
<dbReference type="PANTHER" id="PTHR31252">
    <property type="entry name" value="DUF4419 DOMAIN-CONTAINING PROTEIN"/>
    <property type="match status" value="1"/>
</dbReference>
<proteinExistence type="predicted"/>
<dbReference type="EMBL" id="MU826828">
    <property type="protein sequence ID" value="KAJ7374206.1"/>
    <property type="molecule type" value="Genomic_DNA"/>
</dbReference>
<dbReference type="OrthoDB" id="9987685at2759"/>
<accession>A0A9W9Z2X4</accession>
<keyword evidence="4" id="KW-1185">Reference proteome</keyword>
<dbReference type="Pfam" id="PF14388">
    <property type="entry name" value="DUF4419"/>
    <property type="match status" value="1"/>
</dbReference>
<reference evidence="3" key="1">
    <citation type="submission" date="2023-01" db="EMBL/GenBank/DDBJ databases">
        <title>Genome assembly of the deep-sea coral Lophelia pertusa.</title>
        <authorList>
            <person name="Herrera S."/>
            <person name="Cordes E."/>
        </authorList>
    </citation>
    <scope>NUCLEOTIDE SEQUENCE</scope>
    <source>
        <strain evidence="3">USNM1676648</strain>
        <tissue evidence="3">Polyp</tissue>
    </source>
</reference>
<evidence type="ECO:0000313" key="4">
    <source>
        <dbReference type="Proteomes" id="UP001163046"/>
    </source>
</evidence>
<sequence>MAALTVCLIFWLLLKDFTACTMAKNDSESSAISQSTTANGLNASSTLLPDKPVPIKVEDSKLVPSRANESAKNETKPVPTDTCQRTTFTTADGVNVTSVTLAINLVPSKLEDSRLTPRQAKKDPRPETIYSLGDIGLFSAVLTAYNNHWKLRTCPDDWWFCVIKRVASAIDKNAKLESVRKMFVDHKGKKTIEVYVPEVNIYTVDYCWFFDQMAKGIQENVKVPEFVDGMTADFSTTTAVQKIVSQITLMSSVQEYFDYKMLLGKCGIPAVEMLGNEDDWSKLKSKLKVLRTLLEPIENDIGLTSEWWDLVGKVFSKLLDTYQGRPDGKWWSHIISYKEAFGSGQSGEYRGWMTEFLEGTKHPKEIKEMTTGLVSVPLIIEHPSGVNDTGTLVAGMLGFTIHADDTKEVSVQPFQGWSLLLSKYSPFL</sequence>
<protein>
    <submittedName>
        <fullName evidence="3">Uncharacterized protein</fullName>
    </submittedName>
</protein>
<dbReference type="PANTHER" id="PTHR31252:SF11">
    <property type="entry name" value="DUF4419 DOMAIN-CONTAINING PROTEIN"/>
    <property type="match status" value="1"/>
</dbReference>
<name>A0A9W9Z2X4_9CNID</name>
<organism evidence="3 4">
    <name type="scientific">Desmophyllum pertusum</name>
    <dbReference type="NCBI Taxonomy" id="174260"/>
    <lineage>
        <taxon>Eukaryota</taxon>
        <taxon>Metazoa</taxon>
        <taxon>Cnidaria</taxon>
        <taxon>Anthozoa</taxon>
        <taxon>Hexacorallia</taxon>
        <taxon>Scleractinia</taxon>
        <taxon>Caryophylliina</taxon>
        <taxon>Caryophylliidae</taxon>
        <taxon>Desmophyllum</taxon>
    </lineage>
</organism>
<evidence type="ECO:0000256" key="1">
    <source>
        <dbReference type="SAM" id="MobiDB-lite"/>
    </source>
</evidence>
<feature type="chain" id="PRO_5040725362" evidence="2">
    <location>
        <begin position="24"/>
        <end position="428"/>
    </location>
</feature>
<dbReference type="InterPro" id="IPR025533">
    <property type="entry name" value="DUF4419"/>
</dbReference>
<gene>
    <name evidence="3" type="ORF">OS493_007279</name>
</gene>
<dbReference type="Proteomes" id="UP001163046">
    <property type="component" value="Unassembled WGS sequence"/>
</dbReference>
<evidence type="ECO:0000313" key="3">
    <source>
        <dbReference type="EMBL" id="KAJ7374206.1"/>
    </source>
</evidence>
<feature type="region of interest" description="Disordered" evidence="1">
    <location>
        <begin position="63"/>
        <end position="82"/>
    </location>
</feature>
<feature type="signal peptide" evidence="2">
    <location>
        <begin position="1"/>
        <end position="23"/>
    </location>
</feature>
<keyword evidence="2" id="KW-0732">Signal</keyword>
<comment type="caution">
    <text evidence="3">The sequence shown here is derived from an EMBL/GenBank/DDBJ whole genome shotgun (WGS) entry which is preliminary data.</text>
</comment>